<dbReference type="PROSITE" id="PS50893">
    <property type="entry name" value="ABC_TRANSPORTER_2"/>
    <property type="match status" value="1"/>
</dbReference>
<organism evidence="5">
    <name type="scientific">Desulfitobacterium hafniense</name>
    <name type="common">Desulfitobacterium frappieri</name>
    <dbReference type="NCBI Taxonomy" id="49338"/>
    <lineage>
        <taxon>Bacteria</taxon>
        <taxon>Bacillati</taxon>
        <taxon>Bacillota</taxon>
        <taxon>Clostridia</taxon>
        <taxon>Eubacteriales</taxon>
        <taxon>Desulfitobacteriaceae</taxon>
        <taxon>Desulfitobacterium</taxon>
    </lineage>
</organism>
<dbReference type="GO" id="GO:0005524">
    <property type="term" value="F:ATP binding"/>
    <property type="evidence" value="ECO:0007669"/>
    <property type="project" value="UniProtKB-KW"/>
</dbReference>
<gene>
    <name evidence="6" type="ORF">AT727_04935</name>
    <name evidence="5" type="ORF">DPCES_1673</name>
</gene>
<dbReference type="Pfam" id="PF17912">
    <property type="entry name" value="OB_MalK"/>
    <property type="match status" value="1"/>
</dbReference>
<evidence type="ECO:0000256" key="2">
    <source>
        <dbReference type="ARBA" id="ARBA00022741"/>
    </source>
</evidence>
<keyword evidence="3 5" id="KW-0067">ATP-binding</keyword>
<evidence type="ECO:0000256" key="1">
    <source>
        <dbReference type="ARBA" id="ARBA00022448"/>
    </source>
</evidence>
<protein>
    <submittedName>
        <fullName evidence="6">Glycerol-3-phosphate ABC transporter ATP-binding protein</fullName>
    </submittedName>
    <submittedName>
        <fullName evidence="5">Maltodextrin import ATP-binding protein MsmX</fullName>
    </submittedName>
</protein>
<dbReference type="GO" id="GO:0016887">
    <property type="term" value="F:ATP hydrolysis activity"/>
    <property type="evidence" value="ECO:0007669"/>
    <property type="project" value="InterPro"/>
</dbReference>
<dbReference type="SMART" id="SM00382">
    <property type="entry name" value="AAA"/>
    <property type="match status" value="1"/>
</dbReference>
<dbReference type="InterPro" id="IPR012340">
    <property type="entry name" value="NA-bd_OB-fold"/>
</dbReference>
<dbReference type="Proteomes" id="UP000054623">
    <property type="component" value="Unassembled WGS sequence"/>
</dbReference>
<dbReference type="InterPro" id="IPR008995">
    <property type="entry name" value="Mo/tungstate-bd_C_term_dom"/>
</dbReference>
<dbReference type="InterPro" id="IPR017871">
    <property type="entry name" value="ABC_transporter-like_CS"/>
</dbReference>
<dbReference type="GO" id="GO:0055052">
    <property type="term" value="C:ATP-binding cassette (ABC) transporter complex, substrate-binding subunit-containing"/>
    <property type="evidence" value="ECO:0007669"/>
    <property type="project" value="TreeGrafter"/>
</dbReference>
<dbReference type="RefSeq" id="WP_018307429.1">
    <property type="nucleotide sequence ID" value="NZ_JAYFNZ010000034.1"/>
</dbReference>
<proteinExistence type="predicted"/>
<dbReference type="OrthoDB" id="9802264at2"/>
<dbReference type="EMBL" id="LK996017">
    <property type="protein sequence ID" value="CDX01560.1"/>
    <property type="molecule type" value="Genomic_DNA"/>
</dbReference>
<evidence type="ECO:0000259" key="4">
    <source>
        <dbReference type="PROSITE" id="PS50893"/>
    </source>
</evidence>
<dbReference type="Pfam" id="PF00005">
    <property type="entry name" value="ABC_tran"/>
    <property type="match status" value="1"/>
</dbReference>
<dbReference type="GO" id="GO:0008643">
    <property type="term" value="P:carbohydrate transport"/>
    <property type="evidence" value="ECO:0007669"/>
    <property type="project" value="InterPro"/>
</dbReference>
<dbReference type="EMBL" id="LOCK01000028">
    <property type="protein sequence ID" value="KTE90947.1"/>
    <property type="molecule type" value="Genomic_DNA"/>
</dbReference>
<dbReference type="SUPFAM" id="SSF52540">
    <property type="entry name" value="P-loop containing nucleoside triphosphate hydrolases"/>
    <property type="match status" value="1"/>
</dbReference>
<evidence type="ECO:0000313" key="6">
    <source>
        <dbReference type="EMBL" id="KTE90947.1"/>
    </source>
</evidence>
<keyword evidence="1" id="KW-0813">Transport</keyword>
<name>A0A098AZM2_DESHA</name>
<dbReference type="InterPro" id="IPR015855">
    <property type="entry name" value="ABC_transpr_MalK-like"/>
</dbReference>
<dbReference type="CDD" id="cd03301">
    <property type="entry name" value="ABC_MalK_N"/>
    <property type="match status" value="1"/>
</dbReference>
<dbReference type="PROSITE" id="PS00211">
    <property type="entry name" value="ABC_TRANSPORTER_1"/>
    <property type="match status" value="1"/>
</dbReference>
<dbReference type="NCBIfam" id="NF008653">
    <property type="entry name" value="PRK11650.1"/>
    <property type="match status" value="1"/>
</dbReference>
<dbReference type="GO" id="GO:0140359">
    <property type="term" value="F:ABC-type transporter activity"/>
    <property type="evidence" value="ECO:0007669"/>
    <property type="project" value="InterPro"/>
</dbReference>
<dbReference type="InterPro" id="IPR040582">
    <property type="entry name" value="OB_MalK-like"/>
</dbReference>
<dbReference type="Gene3D" id="3.40.50.300">
    <property type="entry name" value="P-loop containing nucleotide triphosphate hydrolases"/>
    <property type="match status" value="1"/>
</dbReference>
<dbReference type="PATRIC" id="fig|49338.4.peg.1796"/>
<accession>A0A098AZM2</accession>
<keyword evidence="2" id="KW-0547">Nucleotide-binding</keyword>
<dbReference type="Gene3D" id="2.40.50.140">
    <property type="entry name" value="Nucleic acid-binding proteins"/>
    <property type="match status" value="1"/>
</dbReference>
<dbReference type="PANTHER" id="PTHR43875">
    <property type="entry name" value="MALTODEXTRIN IMPORT ATP-BINDING PROTEIN MSMX"/>
    <property type="match status" value="1"/>
</dbReference>
<dbReference type="FunFam" id="3.40.50.300:FF:000042">
    <property type="entry name" value="Maltose/maltodextrin ABC transporter, ATP-binding protein"/>
    <property type="match status" value="1"/>
</dbReference>
<dbReference type="Gene3D" id="2.40.50.100">
    <property type="match status" value="1"/>
</dbReference>
<dbReference type="InterPro" id="IPR047641">
    <property type="entry name" value="ABC_transpr_MalK/UgpC-like"/>
</dbReference>
<reference evidence="6 7" key="2">
    <citation type="submission" date="2015-12" db="EMBL/GenBank/DDBJ databases">
        <title>Draft Genome Sequence of Desulfitobacterium hafniense Strain DH, a Sulfate-reducing Bacterium Isolated from Paddy Soils.</title>
        <authorList>
            <person name="Bao P."/>
            <person name="Zhang X."/>
            <person name="Li G."/>
        </authorList>
    </citation>
    <scope>NUCLEOTIDE SEQUENCE [LARGE SCALE GENOMIC DNA]</scope>
    <source>
        <strain evidence="6 7">DH</strain>
    </source>
</reference>
<sequence length="372" mass="41258">MAGIKLQGVSKVYGTTTAVAPTDLIIEDGEFLVLVGPSGCGKTTTLRMICGLEAPSEGNIFIGERNVTKLEPKDRDIAMVFQSYALYPHKNVYDNMAFGLRIRKRSKQEIDAAVKETAEMLGISQYLNRYPKELSGGQRQRVALGRAIVRHPQAFLMDEPLSNLDAKLRVQTRAELIKLHQKLKITVIYVTHDQIEAMTMGSRLVVMKDGLVQQVGSPKDIYGYPANKFVAGFVGSPPMNFIKGVVEVNDMVCFKAPELTIHLPVQEGLQSLGKFEAFLGVRPEGFVWVDSTETRNCLACRVEVVEHVGAEIIIHARFGTDEEIVIKQNGYEVEPEIGSLIKVRPHQGNIHLFDAHTQQRVMTATVVDGKIL</sequence>
<dbReference type="InterPro" id="IPR003439">
    <property type="entry name" value="ABC_transporter-like_ATP-bd"/>
</dbReference>
<evidence type="ECO:0000313" key="5">
    <source>
        <dbReference type="EMBL" id="CDX01560.1"/>
    </source>
</evidence>
<dbReference type="InterPro" id="IPR027417">
    <property type="entry name" value="P-loop_NTPase"/>
</dbReference>
<dbReference type="InterPro" id="IPR003593">
    <property type="entry name" value="AAA+_ATPase"/>
</dbReference>
<evidence type="ECO:0000256" key="3">
    <source>
        <dbReference type="ARBA" id="ARBA00022840"/>
    </source>
</evidence>
<dbReference type="AlphaFoldDB" id="A0A098AZM2"/>
<evidence type="ECO:0000313" key="7">
    <source>
        <dbReference type="Proteomes" id="UP000054623"/>
    </source>
</evidence>
<feature type="domain" description="ABC transporter" evidence="4">
    <location>
        <begin position="4"/>
        <end position="234"/>
    </location>
</feature>
<dbReference type="SUPFAM" id="SSF50331">
    <property type="entry name" value="MOP-like"/>
    <property type="match status" value="1"/>
</dbReference>
<dbReference type="PANTHER" id="PTHR43875:SF1">
    <property type="entry name" value="OSMOPROTECTIVE COMPOUNDS UPTAKE ATP-BINDING PROTEIN GGTA"/>
    <property type="match status" value="1"/>
</dbReference>
<reference evidence="5" key="1">
    <citation type="submission" date="2014-07" db="EMBL/GenBank/DDBJ databases">
        <authorList>
            <person name="Hornung V.Bastian."/>
        </authorList>
    </citation>
    <scope>NUCLEOTIDE SEQUENCE</scope>
    <source>
        <strain evidence="5">PCE-S</strain>
    </source>
</reference>